<protein>
    <recommendedName>
        <fullName evidence="4">Secreted protein</fullName>
    </recommendedName>
</protein>
<name>A0A317V3Y1_9EURO</name>
<feature type="signal peptide" evidence="1">
    <location>
        <begin position="1"/>
        <end position="19"/>
    </location>
</feature>
<organism evidence="2 3">
    <name type="scientific">Aspergillus sclerotioniger CBS 115572</name>
    <dbReference type="NCBI Taxonomy" id="1450535"/>
    <lineage>
        <taxon>Eukaryota</taxon>
        <taxon>Fungi</taxon>
        <taxon>Dikarya</taxon>
        <taxon>Ascomycota</taxon>
        <taxon>Pezizomycotina</taxon>
        <taxon>Eurotiomycetes</taxon>
        <taxon>Eurotiomycetidae</taxon>
        <taxon>Eurotiales</taxon>
        <taxon>Aspergillaceae</taxon>
        <taxon>Aspergillus</taxon>
        <taxon>Aspergillus subgen. Circumdati</taxon>
    </lineage>
</organism>
<gene>
    <name evidence="2" type="ORF">BO94DRAFT_628586</name>
</gene>
<keyword evidence="1" id="KW-0732">Signal</keyword>
<proteinExistence type="predicted"/>
<dbReference type="InterPro" id="IPR045469">
    <property type="entry name" value="Nis1"/>
</dbReference>
<evidence type="ECO:0000313" key="2">
    <source>
        <dbReference type="EMBL" id="PWY68983.1"/>
    </source>
</evidence>
<dbReference type="Proteomes" id="UP000246702">
    <property type="component" value="Unassembled WGS sequence"/>
</dbReference>
<dbReference type="RefSeq" id="XP_025462298.1">
    <property type="nucleotide sequence ID" value="XM_025617490.1"/>
</dbReference>
<evidence type="ECO:0000313" key="3">
    <source>
        <dbReference type="Proteomes" id="UP000246702"/>
    </source>
</evidence>
<accession>A0A317V3Y1</accession>
<keyword evidence="3" id="KW-1185">Reference proteome</keyword>
<dbReference type="EMBL" id="MSFK01000043">
    <property type="protein sequence ID" value="PWY68983.1"/>
    <property type="molecule type" value="Genomic_DNA"/>
</dbReference>
<dbReference type="GeneID" id="37119633"/>
<evidence type="ECO:0008006" key="4">
    <source>
        <dbReference type="Google" id="ProtNLM"/>
    </source>
</evidence>
<feature type="chain" id="PRO_5016344620" description="Secreted protein" evidence="1">
    <location>
        <begin position="20"/>
        <end position="138"/>
    </location>
</feature>
<evidence type="ECO:0000256" key="1">
    <source>
        <dbReference type="SAM" id="SignalP"/>
    </source>
</evidence>
<dbReference type="AlphaFoldDB" id="A0A317V3Y1"/>
<dbReference type="Pfam" id="PF19271">
    <property type="entry name" value="Nis1"/>
    <property type="match status" value="1"/>
</dbReference>
<dbReference type="OrthoDB" id="2841294at2759"/>
<sequence length="138" mass="14299">MKSLHFLLPLTLYTTTALSQGIYINSPAPGSQLSAGSSITVQVARYDFIQSVAEIGLGIGFSSCTNGCPDPTASLGTLGYSGGYDPEFGPGIHDQYENFTMTVPETTGPAQIGVVRAFLVGLGYETTIGSAVANVTIV</sequence>
<comment type="caution">
    <text evidence="2">The sequence shown here is derived from an EMBL/GenBank/DDBJ whole genome shotgun (WGS) entry which is preliminary data.</text>
</comment>
<reference evidence="2 3" key="1">
    <citation type="submission" date="2016-12" db="EMBL/GenBank/DDBJ databases">
        <title>The genomes of Aspergillus section Nigri reveals drivers in fungal speciation.</title>
        <authorList>
            <consortium name="DOE Joint Genome Institute"/>
            <person name="Vesth T.C."/>
            <person name="Nybo J."/>
            <person name="Theobald S."/>
            <person name="Brandl J."/>
            <person name="Frisvad J.C."/>
            <person name="Nielsen K.F."/>
            <person name="Lyhne E.K."/>
            <person name="Kogle M.E."/>
            <person name="Kuo A."/>
            <person name="Riley R."/>
            <person name="Clum A."/>
            <person name="Nolan M."/>
            <person name="Lipzen A."/>
            <person name="Salamov A."/>
            <person name="Henrissat B."/>
            <person name="Wiebenga A."/>
            <person name="De Vries R.P."/>
            <person name="Grigoriev I.V."/>
            <person name="Mortensen U.H."/>
            <person name="Andersen M.R."/>
            <person name="Baker S.E."/>
        </authorList>
    </citation>
    <scope>NUCLEOTIDE SEQUENCE [LARGE SCALE GENOMIC DNA]</scope>
    <source>
        <strain evidence="2 3">CBS 115572</strain>
    </source>
</reference>